<dbReference type="Gene3D" id="2.70.50.60">
    <property type="entry name" value="abc- transporter (atp binding component) like domain"/>
    <property type="match status" value="1"/>
</dbReference>
<evidence type="ECO:0000256" key="4">
    <source>
        <dbReference type="ARBA" id="ARBA00022840"/>
    </source>
</evidence>
<dbReference type="EMBL" id="CAEZSU010000032">
    <property type="protein sequence ID" value="CAB4544708.1"/>
    <property type="molecule type" value="Genomic_DNA"/>
</dbReference>
<feature type="domain" description="ABC transporter" evidence="5">
    <location>
        <begin position="4"/>
        <end position="245"/>
    </location>
</feature>
<dbReference type="CDD" id="cd10147">
    <property type="entry name" value="Wzt_C-like"/>
    <property type="match status" value="1"/>
</dbReference>
<dbReference type="GO" id="GO:0140359">
    <property type="term" value="F:ABC-type transporter activity"/>
    <property type="evidence" value="ECO:0007669"/>
    <property type="project" value="InterPro"/>
</dbReference>
<reference evidence="6" key="1">
    <citation type="submission" date="2020-05" db="EMBL/GenBank/DDBJ databases">
        <authorList>
            <person name="Chiriac C."/>
            <person name="Salcher M."/>
            <person name="Ghai R."/>
            <person name="Kavagutti S V."/>
        </authorList>
    </citation>
    <scope>NUCLEOTIDE SEQUENCE</scope>
</reference>
<dbReference type="InterPro" id="IPR003439">
    <property type="entry name" value="ABC_transporter-like_ATP-bd"/>
</dbReference>
<sequence length="408" mass="44604">MIAIDVQNVSKKFRLYTDKPGSVKELFTKFGRPKYEDFWAVRDVSLQIKEGTVHGLVGHNGCGKSSLLRMMAGIHTPTTGQVVTAGRISALLELGAGFHPELTGRENIYLNASILGLSRTQTDELLDRIVEFAGLQAFIDSPVKHYSSGMFVRLGFAVAVHVDPQILLVDEVIAVGDEEFQRRCLDHLRSLKAEGVTIVLVTHAMGIVQGMCDTATWMDHGRVMAEGDPLSVVGKYLHGVNDKEAERDLANDLDSFHPTTAVAPGHTSLRVEKLVLQDPDGQHVPFGISGDPLDIRVDWSTVGQFAEPRLVMHLLSSAGLHLATTYTPDGSPEPLGEGRWSALCRFDSLPLAPGAYKIQVTATDVRTNVIFHKSDEYDLTVRAEGHSIEGVFALPAQWIHGLRRGESA</sequence>
<dbReference type="InterPro" id="IPR029439">
    <property type="entry name" value="Wzt_C"/>
</dbReference>
<dbReference type="SMART" id="SM00382">
    <property type="entry name" value="AAA"/>
    <property type="match status" value="1"/>
</dbReference>
<dbReference type="GO" id="GO:0016020">
    <property type="term" value="C:membrane"/>
    <property type="evidence" value="ECO:0007669"/>
    <property type="project" value="InterPro"/>
</dbReference>
<evidence type="ECO:0000256" key="2">
    <source>
        <dbReference type="ARBA" id="ARBA00022448"/>
    </source>
</evidence>
<dbReference type="SUPFAM" id="SSF52540">
    <property type="entry name" value="P-loop containing nucleoside triphosphate hydrolases"/>
    <property type="match status" value="1"/>
</dbReference>
<accession>A0A6J6C379</accession>
<dbReference type="InterPro" id="IPR015860">
    <property type="entry name" value="ABC_transpr_TagH-like"/>
</dbReference>
<dbReference type="Pfam" id="PF00005">
    <property type="entry name" value="ABC_tran"/>
    <property type="match status" value="1"/>
</dbReference>
<evidence type="ECO:0000259" key="5">
    <source>
        <dbReference type="PROSITE" id="PS50893"/>
    </source>
</evidence>
<dbReference type="CDD" id="cd03220">
    <property type="entry name" value="ABC_KpsT_Wzt"/>
    <property type="match status" value="1"/>
</dbReference>
<dbReference type="PANTHER" id="PTHR46743:SF2">
    <property type="entry name" value="TEICHOIC ACIDS EXPORT ATP-BINDING PROTEIN TAGH"/>
    <property type="match status" value="1"/>
</dbReference>
<name>A0A6J6C379_9ZZZZ</name>
<evidence type="ECO:0000256" key="1">
    <source>
        <dbReference type="ARBA" id="ARBA00005417"/>
    </source>
</evidence>
<dbReference type="GO" id="GO:0016887">
    <property type="term" value="F:ATP hydrolysis activity"/>
    <property type="evidence" value="ECO:0007669"/>
    <property type="project" value="InterPro"/>
</dbReference>
<gene>
    <name evidence="6" type="ORF">UFOPK1495_00425</name>
</gene>
<dbReference type="PROSITE" id="PS00211">
    <property type="entry name" value="ABC_TRANSPORTER_1"/>
    <property type="match status" value="1"/>
</dbReference>
<dbReference type="GO" id="GO:0005524">
    <property type="term" value="F:ATP binding"/>
    <property type="evidence" value="ECO:0007669"/>
    <property type="project" value="UniProtKB-KW"/>
</dbReference>
<dbReference type="InterPro" id="IPR050683">
    <property type="entry name" value="Bact_Polysacc_Export_ATP-bd"/>
</dbReference>
<proteinExistence type="inferred from homology"/>
<dbReference type="PROSITE" id="PS50893">
    <property type="entry name" value="ABC_TRANSPORTER_2"/>
    <property type="match status" value="1"/>
</dbReference>
<dbReference type="InterPro" id="IPR003593">
    <property type="entry name" value="AAA+_ATPase"/>
</dbReference>
<keyword evidence="3" id="KW-0547">Nucleotide-binding</keyword>
<evidence type="ECO:0000256" key="3">
    <source>
        <dbReference type="ARBA" id="ARBA00022741"/>
    </source>
</evidence>
<dbReference type="AlphaFoldDB" id="A0A6J6C379"/>
<organism evidence="6">
    <name type="scientific">freshwater metagenome</name>
    <dbReference type="NCBI Taxonomy" id="449393"/>
    <lineage>
        <taxon>unclassified sequences</taxon>
        <taxon>metagenomes</taxon>
        <taxon>ecological metagenomes</taxon>
    </lineage>
</organism>
<keyword evidence="4" id="KW-0067">ATP-binding</keyword>
<keyword evidence="2" id="KW-0813">Transport</keyword>
<dbReference type="PANTHER" id="PTHR46743">
    <property type="entry name" value="TEICHOIC ACIDS EXPORT ATP-BINDING PROTEIN TAGH"/>
    <property type="match status" value="1"/>
</dbReference>
<comment type="similarity">
    <text evidence="1">Belongs to the ABC transporter superfamily.</text>
</comment>
<dbReference type="Gene3D" id="3.40.50.300">
    <property type="entry name" value="P-loop containing nucleotide triphosphate hydrolases"/>
    <property type="match status" value="1"/>
</dbReference>
<evidence type="ECO:0000313" key="6">
    <source>
        <dbReference type="EMBL" id="CAB4544708.1"/>
    </source>
</evidence>
<dbReference type="InterPro" id="IPR027417">
    <property type="entry name" value="P-loop_NTPase"/>
</dbReference>
<protein>
    <submittedName>
        <fullName evidence="6">Unannotated protein</fullName>
    </submittedName>
</protein>
<dbReference type="InterPro" id="IPR017871">
    <property type="entry name" value="ABC_transporter-like_CS"/>
</dbReference>